<gene>
    <name evidence="3" type="ORF">P5W92_08275</name>
</gene>
<dbReference type="Pfam" id="PF13191">
    <property type="entry name" value="AAA_16"/>
    <property type="match status" value="1"/>
</dbReference>
<feature type="compositionally biased region" description="Basic residues" evidence="1">
    <location>
        <begin position="143"/>
        <end position="169"/>
    </location>
</feature>
<protein>
    <submittedName>
        <fullName evidence="3">ATP-binding protein</fullName>
    </submittedName>
</protein>
<dbReference type="EMBL" id="JARWAF010000003">
    <property type="protein sequence ID" value="MDJ1640399.1"/>
    <property type="molecule type" value="Genomic_DNA"/>
</dbReference>
<evidence type="ECO:0000313" key="3">
    <source>
        <dbReference type="EMBL" id="MDJ1640399.1"/>
    </source>
</evidence>
<feature type="domain" description="Orc1-like AAA ATPase" evidence="2">
    <location>
        <begin position="7"/>
        <end position="130"/>
    </location>
</feature>
<sequence length="384" mass="40119">MCSELDRRPAVAVITGEPGVGKSRFVHELLRRTTAPDAVTLLARCQEADTSFPFAPLVEALNRFCSGPLPADLPPVTGALHALLPDLADRLPPAPPALGDPRAEHRRVLRALHAYTAALGDAVLVVEDLQMGRRVDLRPPPYGHRRPACRPGPRPHRPHPYRPLHRCRGERRPSVPAARTGPRDGGRAAPRSAVGAGDRCAGRRAARRAGGTGRVRRPTAPVDGRSAVRRRGGDARLAGLREVPHRHRGGAAAARVRAPGGGRAAAWPSAGGAAGGCRSSGPRRTRARGTAAVRRGVGRAGDAWSTRGGAEGRGPSRLPPRRRVRLPLRPGAPGRVRGGRRTGTACSAPACGPCPGPAHESLPAVGDGRALPACRPPRGGGALP</sequence>
<feature type="compositionally biased region" description="Low complexity" evidence="1">
    <location>
        <begin position="343"/>
        <end position="353"/>
    </location>
</feature>
<evidence type="ECO:0000256" key="1">
    <source>
        <dbReference type="SAM" id="MobiDB-lite"/>
    </source>
</evidence>
<accession>A0ABT7D651</accession>
<evidence type="ECO:0000259" key="2">
    <source>
        <dbReference type="Pfam" id="PF13191"/>
    </source>
</evidence>
<keyword evidence="4" id="KW-1185">Reference proteome</keyword>
<feature type="compositionally biased region" description="Low complexity" evidence="1">
    <location>
        <begin position="262"/>
        <end position="280"/>
    </location>
</feature>
<keyword evidence="3" id="KW-0067">ATP-binding</keyword>
<comment type="caution">
    <text evidence="3">The sequence shown here is derived from an EMBL/GenBank/DDBJ whole genome shotgun (WGS) entry which is preliminary data.</text>
</comment>
<reference evidence="3 4" key="1">
    <citation type="submission" date="2023-04" db="EMBL/GenBank/DDBJ databases">
        <title>A novel species of the genus Streptomyces: Streptomyces pakalii sp. nov. isolated from a Mexican soil jungle.</title>
        <authorList>
            <person name="Chavez-Hernandez M.A."/>
            <person name="Ortiz-Alvarez J."/>
            <person name="Villa-Tanaca L."/>
            <person name="Hernandez-Rodriguez C."/>
        </authorList>
    </citation>
    <scope>NUCLEOTIDE SEQUENCE [LARGE SCALE GENOMIC DNA]</scope>
    <source>
        <strain evidence="3 4">ENCB-J15</strain>
    </source>
</reference>
<feature type="region of interest" description="Disordered" evidence="1">
    <location>
        <begin position="135"/>
        <end position="231"/>
    </location>
</feature>
<proteinExistence type="predicted"/>
<feature type="region of interest" description="Disordered" evidence="1">
    <location>
        <begin position="262"/>
        <end position="384"/>
    </location>
</feature>
<keyword evidence="3" id="KW-0547">Nucleotide-binding</keyword>
<name>A0ABT7D651_9ACTN</name>
<evidence type="ECO:0000313" key="4">
    <source>
        <dbReference type="Proteomes" id="UP001237194"/>
    </source>
</evidence>
<dbReference type="GO" id="GO:0005524">
    <property type="term" value="F:ATP binding"/>
    <property type="evidence" value="ECO:0007669"/>
    <property type="project" value="UniProtKB-KW"/>
</dbReference>
<organism evidence="3 4">
    <name type="scientific">Streptomyces pakalii</name>
    <dbReference type="NCBI Taxonomy" id="3036494"/>
    <lineage>
        <taxon>Bacteria</taxon>
        <taxon>Bacillati</taxon>
        <taxon>Actinomycetota</taxon>
        <taxon>Actinomycetes</taxon>
        <taxon>Kitasatosporales</taxon>
        <taxon>Streptomycetaceae</taxon>
        <taxon>Streptomyces</taxon>
    </lineage>
</organism>
<dbReference type="InterPro" id="IPR041664">
    <property type="entry name" value="AAA_16"/>
</dbReference>
<dbReference type="Proteomes" id="UP001237194">
    <property type="component" value="Unassembled WGS sequence"/>
</dbReference>